<feature type="domain" description="MurNAc-LAA" evidence="2">
    <location>
        <begin position="1"/>
        <end position="38"/>
    </location>
</feature>
<dbReference type="InterPro" id="IPR050695">
    <property type="entry name" value="N-acetylmuramoyl_amidase_3"/>
</dbReference>
<evidence type="ECO:0000256" key="1">
    <source>
        <dbReference type="ARBA" id="ARBA00022801"/>
    </source>
</evidence>
<gene>
    <name evidence="3" type="ORF">SDC9_200546</name>
</gene>
<name>A0A645J0A7_9ZZZZ</name>
<protein>
    <recommendedName>
        <fullName evidence="2">MurNAc-LAA domain-containing protein</fullName>
    </recommendedName>
</protein>
<dbReference type="PANTHER" id="PTHR30404">
    <property type="entry name" value="N-ACETYLMURAMOYL-L-ALANINE AMIDASE"/>
    <property type="match status" value="1"/>
</dbReference>
<dbReference type="GO" id="GO:0030288">
    <property type="term" value="C:outer membrane-bounded periplasmic space"/>
    <property type="evidence" value="ECO:0007669"/>
    <property type="project" value="TreeGrafter"/>
</dbReference>
<accession>A0A645J0A7</accession>
<dbReference type="SUPFAM" id="SSF53187">
    <property type="entry name" value="Zn-dependent exopeptidases"/>
    <property type="match status" value="1"/>
</dbReference>
<comment type="caution">
    <text evidence="3">The sequence shown here is derived from an EMBL/GenBank/DDBJ whole genome shotgun (WGS) entry which is preliminary data.</text>
</comment>
<evidence type="ECO:0000313" key="3">
    <source>
        <dbReference type="EMBL" id="MPN52883.1"/>
    </source>
</evidence>
<dbReference type="GO" id="GO:0008745">
    <property type="term" value="F:N-acetylmuramoyl-L-alanine amidase activity"/>
    <property type="evidence" value="ECO:0007669"/>
    <property type="project" value="InterPro"/>
</dbReference>
<keyword evidence="1" id="KW-0378">Hydrolase</keyword>
<dbReference type="PANTHER" id="PTHR30404:SF0">
    <property type="entry name" value="N-ACETYLMURAMOYL-L-ALANINE AMIDASE AMIC"/>
    <property type="match status" value="1"/>
</dbReference>
<organism evidence="3">
    <name type="scientific">bioreactor metagenome</name>
    <dbReference type="NCBI Taxonomy" id="1076179"/>
    <lineage>
        <taxon>unclassified sequences</taxon>
        <taxon>metagenomes</taxon>
        <taxon>ecological metagenomes</taxon>
    </lineage>
</organism>
<evidence type="ECO:0000259" key="2">
    <source>
        <dbReference type="Pfam" id="PF01520"/>
    </source>
</evidence>
<dbReference type="AlphaFoldDB" id="A0A645J0A7"/>
<dbReference type="Gene3D" id="3.40.630.40">
    <property type="entry name" value="Zn-dependent exopeptidases"/>
    <property type="match status" value="1"/>
</dbReference>
<dbReference type="Pfam" id="PF01520">
    <property type="entry name" value="Amidase_3"/>
    <property type="match status" value="1"/>
</dbReference>
<sequence length="51" mass="5544">MPAALIEMAFISNPDEEKLLNSPQFQQQFAQGIVSGMDNFFLQAAQKGGGK</sequence>
<proteinExistence type="predicted"/>
<dbReference type="GO" id="GO:0009253">
    <property type="term" value="P:peptidoglycan catabolic process"/>
    <property type="evidence" value="ECO:0007669"/>
    <property type="project" value="InterPro"/>
</dbReference>
<dbReference type="InterPro" id="IPR002508">
    <property type="entry name" value="MurNAc-LAA_cat"/>
</dbReference>
<dbReference type="EMBL" id="VSSQ01119421">
    <property type="protein sequence ID" value="MPN52883.1"/>
    <property type="molecule type" value="Genomic_DNA"/>
</dbReference>
<reference evidence="3" key="1">
    <citation type="submission" date="2019-08" db="EMBL/GenBank/DDBJ databases">
        <authorList>
            <person name="Kucharzyk K."/>
            <person name="Murdoch R.W."/>
            <person name="Higgins S."/>
            <person name="Loffler F."/>
        </authorList>
    </citation>
    <scope>NUCLEOTIDE SEQUENCE</scope>
</reference>
<dbReference type="CDD" id="cd02696">
    <property type="entry name" value="MurNAc-LAA"/>
    <property type="match status" value="1"/>
</dbReference>